<dbReference type="WBParaSite" id="scf7180000424135.g12403">
    <property type="protein sequence ID" value="scf7180000424135.g12403"/>
    <property type="gene ID" value="scf7180000424135.g12403"/>
</dbReference>
<reference evidence="3" key="1">
    <citation type="submission" date="2022-11" db="UniProtKB">
        <authorList>
            <consortium name="WormBaseParasite"/>
        </authorList>
    </citation>
    <scope>IDENTIFICATION</scope>
</reference>
<keyword evidence="2" id="KW-1185">Reference proteome</keyword>
<dbReference type="Proteomes" id="UP000887560">
    <property type="component" value="Unplaced"/>
</dbReference>
<feature type="region of interest" description="Disordered" evidence="1">
    <location>
        <begin position="290"/>
        <end position="347"/>
    </location>
</feature>
<evidence type="ECO:0000313" key="2">
    <source>
        <dbReference type="Proteomes" id="UP000887560"/>
    </source>
</evidence>
<feature type="region of interest" description="Disordered" evidence="1">
    <location>
        <begin position="476"/>
        <end position="496"/>
    </location>
</feature>
<accession>A0A915P9L8</accession>
<evidence type="ECO:0000256" key="1">
    <source>
        <dbReference type="SAM" id="MobiDB-lite"/>
    </source>
</evidence>
<feature type="compositionally biased region" description="Basic and acidic residues" evidence="1">
    <location>
        <begin position="300"/>
        <end position="315"/>
    </location>
</feature>
<evidence type="ECO:0000313" key="3">
    <source>
        <dbReference type="WBParaSite" id="scf7180000424135.g12403"/>
    </source>
</evidence>
<sequence length="578" mass="65882">MLFSQFQLKIEKRHGCSANILQQCVEPLKAVGIPLNKNLVKSLFQISDIEMLDKYCSSYKTIMPCFAGHISQCGSSEQKEFLRQMLNAIQFLCDPYSSNERLQLLSNRKCIGKVLEDNNQLINGNKLNDCFNEYNDNINRCRTPPLYNVVFDQKKPRRPFNKRSPTILNSGAVPVISVPTGKKKMPLLRLSDFRLKFAEKFKAKIKINNNSINNLTTTILPQFNSSKPNTNLNKKINSLNNQSVKHQNNNLLKRGINGLAKIIFFEDNGINEEFKSILLNKYSIFLTKRANKKARKSRKTKENLIEENDKNDSPKSLDANSSKLLNKEAGNNEGNNEGRNEVQIEPQKAKTFTELLNENDDGKEAEHLPEERNNLDLDGLTGWISPESSSKQANIDNYKEVEPTPEVGKRMDKVDLACEARKAQIIEELFKDIEPEQIQEKEHKEAEHIPEHIPEAEYLPEHIPEDNNRRVDVDLTSLSSPSNEAPNHPSPPQQMSNHLLARNINNGNEATNHLSLHPSPLHQRPNYATDPKGKQVVQEGNQNHINFNQNTQQGYNPGLDTERLCQQYNQLINNSGKY</sequence>
<organism evidence="2 3">
    <name type="scientific">Meloidogyne floridensis</name>
    <dbReference type="NCBI Taxonomy" id="298350"/>
    <lineage>
        <taxon>Eukaryota</taxon>
        <taxon>Metazoa</taxon>
        <taxon>Ecdysozoa</taxon>
        <taxon>Nematoda</taxon>
        <taxon>Chromadorea</taxon>
        <taxon>Rhabditida</taxon>
        <taxon>Tylenchina</taxon>
        <taxon>Tylenchomorpha</taxon>
        <taxon>Tylenchoidea</taxon>
        <taxon>Meloidogynidae</taxon>
        <taxon>Meloidogyninae</taxon>
        <taxon>Meloidogyne</taxon>
    </lineage>
</organism>
<feature type="compositionally biased region" description="Polar residues" evidence="1">
    <location>
        <begin position="476"/>
        <end position="485"/>
    </location>
</feature>
<proteinExistence type="predicted"/>
<feature type="compositionally biased region" description="Basic residues" evidence="1">
    <location>
        <begin position="290"/>
        <end position="299"/>
    </location>
</feature>
<name>A0A915P9L8_9BILA</name>
<dbReference type="AlphaFoldDB" id="A0A915P9L8"/>
<protein>
    <submittedName>
        <fullName evidence="3">Uncharacterized protein</fullName>
    </submittedName>
</protein>